<gene>
    <name evidence="2" type="ORF">O0S08_38040</name>
</gene>
<dbReference type="EMBL" id="CP114040">
    <property type="protein sequence ID" value="WAS92019.1"/>
    <property type="molecule type" value="Genomic_DNA"/>
</dbReference>
<feature type="transmembrane region" description="Helical" evidence="1">
    <location>
        <begin position="43"/>
        <end position="64"/>
    </location>
</feature>
<evidence type="ECO:0000313" key="2">
    <source>
        <dbReference type="EMBL" id="WAS92019.1"/>
    </source>
</evidence>
<name>A0ABY7GYZ8_9BACT</name>
<feature type="transmembrane region" description="Helical" evidence="1">
    <location>
        <begin position="124"/>
        <end position="144"/>
    </location>
</feature>
<protein>
    <recommendedName>
        <fullName evidence="4">Histidine kinase</fullName>
    </recommendedName>
</protein>
<reference evidence="2" key="1">
    <citation type="submission" date="2022-11" db="EMBL/GenBank/DDBJ databases">
        <title>Minimal conservation of predation-associated metabolite biosynthetic gene clusters underscores biosynthetic potential of Myxococcota including descriptions for ten novel species: Archangium lansinium sp. nov., Myxococcus landrumus sp. nov., Nannocystis bai.</title>
        <authorList>
            <person name="Ahearne A."/>
            <person name="Stevens C."/>
            <person name="Dowd S."/>
        </authorList>
    </citation>
    <scope>NUCLEOTIDE SEQUENCE</scope>
    <source>
        <strain evidence="2">Fl3</strain>
    </source>
</reference>
<evidence type="ECO:0000313" key="3">
    <source>
        <dbReference type="Proteomes" id="UP001164459"/>
    </source>
</evidence>
<keyword evidence="1" id="KW-1133">Transmembrane helix</keyword>
<evidence type="ECO:0000256" key="1">
    <source>
        <dbReference type="SAM" id="Phobius"/>
    </source>
</evidence>
<evidence type="ECO:0008006" key="4">
    <source>
        <dbReference type="Google" id="ProtNLM"/>
    </source>
</evidence>
<organism evidence="2 3">
    <name type="scientific">Nannocystis punicea</name>
    <dbReference type="NCBI Taxonomy" id="2995304"/>
    <lineage>
        <taxon>Bacteria</taxon>
        <taxon>Pseudomonadati</taxon>
        <taxon>Myxococcota</taxon>
        <taxon>Polyangia</taxon>
        <taxon>Nannocystales</taxon>
        <taxon>Nannocystaceae</taxon>
        <taxon>Nannocystis</taxon>
    </lineage>
</organism>
<sequence>MTTRSFAALHARHVWRGTLIAAVLNACLYPLDLLRGRDIGPAPWWPILGSSLVGFAIAAFILLVHRRRPQSVRLGSLLFILNQAAVLGSAEIMGPYQLQDPNLLPFQVHKLGTLTVALLAPERWAGLLCIFAFALIPVVQFFSLDPAQQARIDTSEPLVMLVYGAVAAVLLLYRLRGLATERALVQAQTEVADARRTARLLLAVRDLSNTPLQVIALASAAARRRSPGLGEPLDRLDRALERLRALNQPLKAYEADLEWRPGDESIDAEAVLAAAEADARARRANVGAFHVPLDMSDGT</sequence>
<keyword evidence="3" id="KW-1185">Reference proteome</keyword>
<keyword evidence="1" id="KW-0472">Membrane</keyword>
<feature type="transmembrane region" description="Helical" evidence="1">
    <location>
        <begin position="14"/>
        <end position="31"/>
    </location>
</feature>
<proteinExistence type="predicted"/>
<feature type="transmembrane region" description="Helical" evidence="1">
    <location>
        <begin position="156"/>
        <end position="175"/>
    </location>
</feature>
<dbReference type="RefSeq" id="WP_269034371.1">
    <property type="nucleotide sequence ID" value="NZ_CP114040.1"/>
</dbReference>
<accession>A0ABY7GYZ8</accession>
<keyword evidence="1" id="KW-0812">Transmembrane</keyword>
<dbReference type="Proteomes" id="UP001164459">
    <property type="component" value="Chromosome"/>
</dbReference>